<dbReference type="InterPro" id="IPR017946">
    <property type="entry name" value="PLC-like_Pdiesterase_TIM-brl"/>
</dbReference>
<dbReference type="GO" id="GO:0008081">
    <property type="term" value="F:phosphoric diester hydrolase activity"/>
    <property type="evidence" value="ECO:0007669"/>
    <property type="project" value="InterPro"/>
</dbReference>
<dbReference type="PROSITE" id="PS51704">
    <property type="entry name" value="GP_PDE"/>
    <property type="match status" value="1"/>
</dbReference>
<feature type="domain" description="GP-PDE" evidence="2">
    <location>
        <begin position="1"/>
        <end position="244"/>
    </location>
</feature>
<keyword evidence="1" id="KW-1133">Transmembrane helix</keyword>
<evidence type="ECO:0000259" key="2">
    <source>
        <dbReference type="PROSITE" id="PS51704"/>
    </source>
</evidence>
<dbReference type="Proteomes" id="UP001251528">
    <property type="component" value="Unassembled WGS sequence"/>
</dbReference>
<proteinExistence type="predicted"/>
<dbReference type="GO" id="GO:0006629">
    <property type="term" value="P:lipid metabolic process"/>
    <property type="evidence" value="ECO:0007669"/>
    <property type="project" value="InterPro"/>
</dbReference>
<dbReference type="AlphaFoldDB" id="A0AAJ0FUJ0"/>
<dbReference type="PANTHER" id="PTHR43805:SF1">
    <property type="entry name" value="GP-PDE DOMAIN-CONTAINING PROTEIN"/>
    <property type="match status" value="1"/>
</dbReference>
<dbReference type="Gene3D" id="3.20.20.190">
    <property type="entry name" value="Phosphatidylinositol (PI) phosphodiesterase"/>
    <property type="match status" value="1"/>
</dbReference>
<dbReference type="SUPFAM" id="SSF51695">
    <property type="entry name" value="PLC-like phosphodiesterases"/>
    <property type="match status" value="1"/>
</dbReference>
<protein>
    <recommendedName>
        <fullName evidence="2">GP-PDE domain-containing protein</fullName>
    </recommendedName>
</protein>
<keyword evidence="4" id="KW-1185">Reference proteome</keyword>
<sequence length="301" mass="33728">MAAFRGAVAAGTHALETDLHLSKDGVVVLTHVCIYLSSPSIDPSHLSINSFQDATLKRCFGDSRRVADCDWEVLKTLRTLKEPSQSMPRLLDLLEYLGQPEQHDIWLLLDVKTDDDQAQLLGQLAELLASVPTTKPWKNRVILGPWNAEWVSGCLRYLPGFPMALIAFSPPYATAMLAVHNLNFNLYNYSFATSRGLAFRRRALKQDRLIFSWSDNTDEWMVRSLENQVDGVITDDPKRFLEVCEQWSSPNGKMRDGAGGRLSAKQTILWLIINFLVVVGEVVTGLVRGSPRTQVKRALGM</sequence>
<dbReference type="InterPro" id="IPR030395">
    <property type="entry name" value="GP_PDE_dom"/>
</dbReference>
<comment type="caution">
    <text evidence="3">The sequence shown here is derived from an EMBL/GenBank/DDBJ whole genome shotgun (WGS) entry which is preliminary data.</text>
</comment>
<feature type="transmembrane region" description="Helical" evidence="1">
    <location>
        <begin position="268"/>
        <end position="287"/>
    </location>
</feature>
<keyword evidence="1" id="KW-0472">Membrane</keyword>
<gene>
    <name evidence="3" type="ORF">QQS21_005354</name>
</gene>
<dbReference type="EMBL" id="JASWJB010000088">
    <property type="protein sequence ID" value="KAK2599164.1"/>
    <property type="molecule type" value="Genomic_DNA"/>
</dbReference>
<evidence type="ECO:0000313" key="3">
    <source>
        <dbReference type="EMBL" id="KAK2599164.1"/>
    </source>
</evidence>
<accession>A0AAJ0FUJ0</accession>
<name>A0AAJ0FUJ0_9HYPO</name>
<keyword evidence="1" id="KW-0812">Transmembrane</keyword>
<evidence type="ECO:0000256" key="1">
    <source>
        <dbReference type="SAM" id="Phobius"/>
    </source>
</evidence>
<dbReference type="PANTHER" id="PTHR43805">
    <property type="entry name" value="GLYCEROPHOSPHORYL DIESTER PHOSPHODIESTERASE"/>
    <property type="match status" value="1"/>
</dbReference>
<organism evidence="3 4">
    <name type="scientific">Conoideocrella luteorostrata</name>
    <dbReference type="NCBI Taxonomy" id="1105319"/>
    <lineage>
        <taxon>Eukaryota</taxon>
        <taxon>Fungi</taxon>
        <taxon>Dikarya</taxon>
        <taxon>Ascomycota</taxon>
        <taxon>Pezizomycotina</taxon>
        <taxon>Sordariomycetes</taxon>
        <taxon>Hypocreomycetidae</taxon>
        <taxon>Hypocreales</taxon>
        <taxon>Clavicipitaceae</taxon>
        <taxon>Conoideocrella</taxon>
    </lineage>
</organism>
<dbReference type="Pfam" id="PF03009">
    <property type="entry name" value="GDPD"/>
    <property type="match status" value="1"/>
</dbReference>
<evidence type="ECO:0000313" key="4">
    <source>
        <dbReference type="Proteomes" id="UP001251528"/>
    </source>
</evidence>
<reference evidence="3" key="1">
    <citation type="submission" date="2023-06" db="EMBL/GenBank/DDBJ databases">
        <title>Conoideocrella luteorostrata (Hypocreales: Clavicipitaceae), a potential biocontrol fungus for elongate hemlock scale in United States Christmas tree production areas.</title>
        <authorList>
            <person name="Barrett H."/>
            <person name="Lovett B."/>
            <person name="Macias A.M."/>
            <person name="Stajich J.E."/>
            <person name="Kasson M.T."/>
        </authorList>
    </citation>
    <scope>NUCLEOTIDE SEQUENCE</scope>
    <source>
        <strain evidence="3">ARSEF 14590</strain>
    </source>
</reference>